<evidence type="ECO:0000313" key="1">
    <source>
        <dbReference type="EMBL" id="CAI65547.1"/>
    </source>
</evidence>
<keyword evidence="2" id="KW-1185">Reference proteome</keyword>
<accession>Q4A309</accession>
<reference evidence="1 2" key="1">
    <citation type="journal article" date="2005" name="Science">
        <title>Complete genome sequence and lytic phase transcription profile of a Coccolithovirus.</title>
        <authorList>
            <person name="Wilson W.H."/>
            <person name="Schroeder D.C."/>
            <person name="Allen M.J."/>
            <person name="Holden M.T.G."/>
            <person name="Parkhill J."/>
            <person name="Barrell B.G."/>
            <person name="Churcher C."/>
            <person name="Hamlin N."/>
            <person name="Mungall K."/>
            <person name="Norbertczak H."/>
            <person name="Quail M.A."/>
            <person name="Price C."/>
            <person name="Rabbinowitsch E."/>
            <person name="Walker D."/>
            <person name="Craigon M."/>
            <person name="Roy D."/>
            <person name="Ghazal P."/>
        </authorList>
    </citation>
    <scope>NUCLEOTIDE SEQUENCE [LARGE SCALE GENOMIC DNA]</scope>
    <source>
        <strain evidence="2">Isolate United Kingdom/English Channel/1999</strain>
    </source>
</reference>
<organism evidence="1 2">
    <name type="scientific">Emiliania huxleyi virus 86 (isolate United Kingdom/English Channel/1999)</name>
    <name type="common">EhV-86</name>
    <dbReference type="NCBI Taxonomy" id="654925"/>
    <lineage>
        <taxon>Viruses</taxon>
        <taxon>Varidnaviria</taxon>
        <taxon>Bamfordvirae</taxon>
        <taxon>Nucleocytoviricota</taxon>
        <taxon>Megaviricetes</taxon>
        <taxon>Algavirales</taxon>
        <taxon>Phycodnaviridae</taxon>
        <taxon>Coccolithovirus</taxon>
        <taxon>Coccolithovirus huxleyi</taxon>
        <taxon>Emiliania huxleyi virus 86</taxon>
    </lineage>
</organism>
<dbReference type="Proteomes" id="UP000000863">
    <property type="component" value="Segment"/>
</dbReference>
<protein>
    <submittedName>
        <fullName evidence="1">Uncharacterized protein</fullName>
    </submittedName>
</protein>
<gene>
    <name evidence="1" type="ORF">EhV124</name>
</gene>
<dbReference type="KEGG" id="vg:3654946"/>
<organismHost>
    <name type="scientific">Emiliania huxleyi</name>
    <name type="common">Coccolithophore</name>
    <name type="synonym">Pontosphaera huxleyi</name>
    <dbReference type="NCBI Taxonomy" id="2903"/>
</organismHost>
<dbReference type="EMBL" id="AJ890364">
    <property type="protein sequence ID" value="CAI65547.1"/>
    <property type="molecule type" value="Genomic_DNA"/>
</dbReference>
<sequence>MMFFITTKSMSRYFPISRVIGDYEIGGRVIPETGQIVREFTPSPNPGKYKQYWITKDTGDIYLRKLNQDNSYTWEYVSSHEFNITRAVAQAWVEPPQSDEQLYPRAWNDTDCNAEHIAWFPSFGSSLDFKITMSDAYTQGPLKFVKDDEPENSDHINNDQTTPYELPVLPSYTGNNILTRTTYYFDTRDNVMYVYNQLGKLEPYEGIKTGNPKTQMKYTLPECTIMLYDLRRKIFGIPSRSDEKHETIYKYIRKHGLVYDGLRQELRSKASDNTIISYISAAVQPTDKLDRKIWKKITTRAMRTAITEIYNPAESMRHSEIYDLIHQKYDSAMIGRSDAEIYMQIKFITRILTILYNKGEAYPTGWL</sequence>
<name>Q4A309_EHV8U</name>
<evidence type="ECO:0000313" key="2">
    <source>
        <dbReference type="Proteomes" id="UP000000863"/>
    </source>
</evidence>
<dbReference type="GeneID" id="3654946"/>
<proteinExistence type="predicted"/>
<dbReference type="RefSeq" id="YP_293878.1">
    <property type="nucleotide sequence ID" value="NC_007346.1"/>
</dbReference>